<evidence type="ECO:0000256" key="1">
    <source>
        <dbReference type="SAM" id="MobiDB-lite"/>
    </source>
</evidence>
<keyword evidence="2" id="KW-1185">Reference proteome</keyword>
<accession>A0A915PBQ5</accession>
<sequence length="84" mass="9429">MRAADEYDDDNGNDGNSDTMTMGDDDDDGGLAADQTIPRTATRRTHSTCFLFHQPPPQPVHTPHTGTICVYANFEVWRYYYIAS</sequence>
<organism evidence="2 3">
    <name type="scientific">Setaria digitata</name>
    <dbReference type="NCBI Taxonomy" id="48799"/>
    <lineage>
        <taxon>Eukaryota</taxon>
        <taxon>Metazoa</taxon>
        <taxon>Ecdysozoa</taxon>
        <taxon>Nematoda</taxon>
        <taxon>Chromadorea</taxon>
        <taxon>Rhabditida</taxon>
        <taxon>Spirurina</taxon>
        <taxon>Spiruromorpha</taxon>
        <taxon>Filarioidea</taxon>
        <taxon>Setariidae</taxon>
        <taxon>Setaria</taxon>
    </lineage>
</organism>
<protein>
    <submittedName>
        <fullName evidence="3">Uncharacterized protein</fullName>
    </submittedName>
</protein>
<evidence type="ECO:0000313" key="3">
    <source>
        <dbReference type="WBParaSite" id="sdigi.contig1.g120.t1"/>
    </source>
</evidence>
<name>A0A915PBQ5_9BILA</name>
<dbReference type="WBParaSite" id="sdigi.contig1.g120.t1">
    <property type="protein sequence ID" value="sdigi.contig1.g120.t1"/>
    <property type="gene ID" value="sdigi.contig1.g120"/>
</dbReference>
<feature type="compositionally biased region" description="Low complexity" evidence="1">
    <location>
        <begin position="13"/>
        <end position="22"/>
    </location>
</feature>
<feature type="compositionally biased region" description="Acidic residues" evidence="1">
    <location>
        <begin position="1"/>
        <end position="12"/>
    </location>
</feature>
<dbReference type="Proteomes" id="UP000887581">
    <property type="component" value="Unplaced"/>
</dbReference>
<dbReference type="AlphaFoldDB" id="A0A915PBQ5"/>
<reference evidence="3" key="1">
    <citation type="submission" date="2022-11" db="UniProtKB">
        <authorList>
            <consortium name="WormBaseParasite"/>
        </authorList>
    </citation>
    <scope>IDENTIFICATION</scope>
</reference>
<feature type="region of interest" description="Disordered" evidence="1">
    <location>
        <begin position="1"/>
        <end position="40"/>
    </location>
</feature>
<proteinExistence type="predicted"/>
<evidence type="ECO:0000313" key="2">
    <source>
        <dbReference type="Proteomes" id="UP000887581"/>
    </source>
</evidence>